<dbReference type="EMBL" id="DUZY01000004">
    <property type="protein sequence ID" value="DAD35281.1"/>
    <property type="molecule type" value="Genomic_DNA"/>
</dbReference>
<protein>
    <recommendedName>
        <fullName evidence="4">Secreted protein</fullName>
    </recommendedName>
</protein>
<evidence type="ECO:0000313" key="2">
    <source>
        <dbReference type="EMBL" id="DAD35281.1"/>
    </source>
</evidence>
<reference evidence="2 3" key="1">
    <citation type="journal article" date="2020" name="Mol. Biol. Evol.">
        <title>Distinct Expression and Methylation Patterns for Genes with Different Fates following a Single Whole-Genome Duplication in Flowering Plants.</title>
        <authorList>
            <person name="Shi T."/>
            <person name="Rahmani R.S."/>
            <person name="Gugger P.F."/>
            <person name="Wang M."/>
            <person name="Li H."/>
            <person name="Zhang Y."/>
            <person name="Li Z."/>
            <person name="Wang Q."/>
            <person name="Van de Peer Y."/>
            <person name="Marchal K."/>
            <person name="Chen J."/>
        </authorList>
    </citation>
    <scope>NUCLEOTIDE SEQUENCE [LARGE SCALE GENOMIC DNA]</scope>
    <source>
        <tissue evidence="2">Leaf</tissue>
    </source>
</reference>
<feature type="signal peptide" evidence="1">
    <location>
        <begin position="1"/>
        <end position="19"/>
    </location>
</feature>
<evidence type="ECO:0008006" key="4">
    <source>
        <dbReference type="Google" id="ProtNLM"/>
    </source>
</evidence>
<evidence type="ECO:0000256" key="1">
    <source>
        <dbReference type="SAM" id="SignalP"/>
    </source>
</evidence>
<proteinExistence type="predicted"/>
<name>A0A822YUN9_NELNU</name>
<keyword evidence="1" id="KW-0732">Signal</keyword>
<sequence length="70" mass="7553">MPKLFRTAMVVILPHAASAAFRHTTAVVFAVSLDLVPTAVSVSTVIIELNNLFPFVGDGIQLALNKLELY</sequence>
<organism evidence="2 3">
    <name type="scientific">Nelumbo nucifera</name>
    <name type="common">Sacred lotus</name>
    <dbReference type="NCBI Taxonomy" id="4432"/>
    <lineage>
        <taxon>Eukaryota</taxon>
        <taxon>Viridiplantae</taxon>
        <taxon>Streptophyta</taxon>
        <taxon>Embryophyta</taxon>
        <taxon>Tracheophyta</taxon>
        <taxon>Spermatophyta</taxon>
        <taxon>Magnoliopsida</taxon>
        <taxon>Proteales</taxon>
        <taxon>Nelumbonaceae</taxon>
        <taxon>Nelumbo</taxon>
    </lineage>
</organism>
<comment type="caution">
    <text evidence="2">The sequence shown here is derived from an EMBL/GenBank/DDBJ whole genome shotgun (WGS) entry which is preliminary data.</text>
</comment>
<keyword evidence="3" id="KW-1185">Reference proteome</keyword>
<dbReference type="Proteomes" id="UP000607653">
    <property type="component" value="Unassembled WGS sequence"/>
</dbReference>
<dbReference type="AlphaFoldDB" id="A0A822YUN9"/>
<gene>
    <name evidence="2" type="ORF">HUJ06_005921</name>
</gene>
<feature type="chain" id="PRO_5032485387" description="Secreted protein" evidence="1">
    <location>
        <begin position="20"/>
        <end position="70"/>
    </location>
</feature>
<evidence type="ECO:0000313" key="3">
    <source>
        <dbReference type="Proteomes" id="UP000607653"/>
    </source>
</evidence>
<accession>A0A822YUN9</accession>